<comment type="pathway">
    <text evidence="2 7">Protein biosynthesis; polypeptide chain elongation.</text>
</comment>
<dbReference type="FunFam" id="2.40.50.140:FF:000004">
    <property type="entry name" value="Elongation factor P"/>
    <property type="match status" value="1"/>
</dbReference>
<dbReference type="InterPro" id="IPR014722">
    <property type="entry name" value="Rib_uL2_dom2"/>
</dbReference>
<dbReference type="HAMAP" id="MF_00141">
    <property type="entry name" value="EF_P"/>
    <property type="match status" value="1"/>
</dbReference>
<name>A0A7V1LMS0_CALAY</name>
<evidence type="ECO:0000256" key="4">
    <source>
        <dbReference type="ARBA" id="ARBA00022490"/>
    </source>
</evidence>
<dbReference type="SMART" id="SM00841">
    <property type="entry name" value="Elong-fact-P_C"/>
    <property type="match status" value="1"/>
</dbReference>
<evidence type="ECO:0000256" key="1">
    <source>
        <dbReference type="ARBA" id="ARBA00004496"/>
    </source>
</evidence>
<dbReference type="PIRSF" id="PIRSF005901">
    <property type="entry name" value="EF-P"/>
    <property type="match status" value="1"/>
</dbReference>
<evidence type="ECO:0000313" key="12">
    <source>
        <dbReference type="EMBL" id="HED10869.1"/>
    </source>
</evidence>
<dbReference type="InterPro" id="IPR008991">
    <property type="entry name" value="Translation_prot_SH3-like_sf"/>
</dbReference>
<dbReference type="InterPro" id="IPR020599">
    <property type="entry name" value="Transl_elong_fac_P/YeiP"/>
</dbReference>
<dbReference type="PROSITE" id="PS01275">
    <property type="entry name" value="EFP"/>
    <property type="match status" value="1"/>
</dbReference>
<keyword evidence="4 7" id="KW-0963">Cytoplasm</keyword>
<evidence type="ECO:0000256" key="8">
    <source>
        <dbReference type="NCBIfam" id="TIGR00038"/>
    </source>
</evidence>
<dbReference type="FunFam" id="2.40.50.140:FF:000009">
    <property type="entry name" value="Elongation factor P"/>
    <property type="match status" value="1"/>
</dbReference>
<dbReference type="CDD" id="cd04470">
    <property type="entry name" value="S1_EF-P_repeat_1"/>
    <property type="match status" value="1"/>
</dbReference>
<dbReference type="SUPFAM" id="SSF50104">
    <property type="entry name" value="Translation proteins SH3-like domain"/>
    <property type="match status" value="1"/>
</dbReference>
<comment type="similarity">
    <text evidence="3 7 9">Belongs to the elongation factor P family.</text>
</comment>
<dbReference type="PANTHER" id="PTHR30053">
    <property type="entry name" value="ELONGATION FACTOR P"/>
    <property type="match status" value="1"/>
</dbReference>
<dbReference type="InterPro" id="IPR011768">
    <property type="entry name" value="Transl_elongation_fac_P"/>
</dbReference>
<dbReference type="GO" id="GO:0005829">
    <property type="term" value="C:cytosol"/>
    <property type="evidence" value="ECO:0007669"/>
    <property type="project" value="UniProtKB-ARBA"/>
</dbReference>
<dbReference type="EMBL" id="DRLD01000259">
    <property type="protein sequence ID" value="HED10869.1"/>
    <property type="molecule type" value="Genomic_DNA"/>
</dbReference>
<dbReference type="SMART" id="SM01185">
    <property type="entry name" value="EFP"/>
    <property type="match status" value="1"/>
</dbReference>
<dbReference type="InterPro" id="IPR012340">
    <property type="entry name" value="NA-bd_OB-fold"/>
</dbReference>
<evidence type="ECO:0000256" key="5">
    <source>
        <dbReference type="ARBA" id="ARBA00022768"/>
    </source>
</evidence>
<feature type="domain" description="Translation elongation factor P/YeiP central" evidence="11">
    <location>
        <begin position="68"/>
        <end position="122"/>
    </location>
</feature>
<dbReference type="Pfam" id="PF01132">
    <property type="entry name" value="EFP"/>
    <property type="match status" value="1"/>
</dbReference>
<dbReference type="InterPro" id="IPR013185">
    <property type="entry name" value="Transl_elong_KOW-like"/>
</dbReference>
<dbReference type="InterPro" id="IPR013852">
    <property type="entry name" value="Transl_elong_P/YeiP_CS"/>
</dbReference>
<accession>A0A7V1LMS0</accession>
<dbReference type="UniPathway" id="UPA00345"/>
<dbReference type="NCBIfam" id="NF001810">
    <property type="entry name" value="PRK00529.1"/>
    <property type="match status" value="1"/>
</dbReference>
<dbReference type="AlphaFoldDB" id="A0A7V1LMS0"/>
<comment type="caution">
    <text evidence="12">The sequence shown here is derived from an EMBL/GenBank/DDBJ whole genome shotgun (WGS) entry which is preliminary data.</text>
</comment>
<reference evidence="12" key="1">
    <citation type="journal article" date="2020" name="mSystems">
        <title>Genome- and Community-Level Interaction Insights into Carbon Utilization and Element Cycling Functions of Hydrothermarchaeota in Hydrothermal Sediment.</title>
        <authorList>
            <person name="Zhou Z."/>
            <person name="Liu Y."/>
            <person name="Xu W."/>
            <person name="Pan J."/>
            <person name="Luo Z.H."/>
            <person name="Li M."/>
        </authorList>
    </citation>
    <scope>NUCLEOTIDE SEQUENCE [LARGE SCALE GENOMIC DNA]</scope>
    <source>
        <strain evidence="12">HyVt-456</strain>
    </source>
</reference>
<evidence type="ECO:0000256" key="7">
    <source>
        <dbReference type="HAMAP-Rule" id="MF_00141"/>
    </source>
</evidence>
<evidence type="ECO:0000259" key="10">
    <source>
        <dbReference type="SMART" id="SM00841"/>
    </source>
</evidence>
<dbReference type="Pfam" id="PF09285">
    <property type="entry name" value="Elong-fact-P_C"/>
    <property type="match status" value="1"/>
</dbReference>
<keyword evidence="5 7" id="KW-0251">Elongation factor</keyword>
<dbReference type="InterPro" id="IPR015365">
    <property type="entry name" value="Elong-fact-P_C"/>
</dbReference>
<dbReference type="FunFam" id="2.30.30.30:FF:000003">
    <property type="entry name" value="Elongation factor P"/>
    <property type="match status" value="1"/>
</dbReference>
<gene>
    <name evidence="7 12" type="primary">efp</name>
    <name evidence="12" type="ORF">ENJ10_09295</name>
</gene>
<dbReference type="InterPro" id="IPR001059">
    <property type="entry name" value="Transl_elong_P/YeiP_cen"/>
</dbReference>
<evidence type="ECO:0000256" key="9">
    <source>
        <dbReference type="RuleBase" id="RU004389"/>
    </source>
</evidence>
<dbReference type="NCBIfam" id="TIGR00038">
    <property type="entry name" value="efp"/>
    <property type="match status" value="1"/>
</dbReference>
<protein>
    <recommendedName>
        <fullName evidence="7 8">Elongation factor P</fullName>
        <shortName evidence="7">EF-P</shortName>
    </recommendedName>
</protein>
<comment type="function">
    <text evidence="7">Involved in peptide bond synthesis. Stimulates efficient translation and peptide-bond synthesis on native or reconstituted 70S ribosomes in vitro. Probably functions indirectly by altering the affinity of the ribosome for aminoacyl-tRNA, thus increasing their reactivity as acceptors for peptidyl transferase.</text>
</comment>
<evidence type="ECO:0000256" key="6">
    <source>
        <dbReference type="ARBA" id="ARBA00022917"/>
    </source>
</evidence>
<dbReference type="PANTHER" id="PTHR30053:SF12">
    <property type="entry name" value="ELONGATION FACTOR P (EF-P) FAMILY PROTEIN"/>
    <property type="match status" value="1"/>
</dbReference>
<dbReference type="Pfam" id="PF08207">
    <property type="entry name" value="EFP_N"/>
    <property type="match status" value="1"/>
</dbReference>
<dbReference type="GO" id="GO:0003746">
    <property type="term" value="F:translation elongation factor activity"/>
    <property type="evidence" value="ECO:0007669"/>
    <property type="project" value="UniProtKB-UniRule"/>
</dbReference>
<dbReference type="CDD" id="cd05794">
    <property type="entry name" value="S1_EF-P_repeat_2"/>
    <property type="match status" value="1"/>
</dbReference>
<dbReference type="Proteomes" id="UP000886005">
    <property type="component" value="Unassembled WGS sequence"/>
</dbReference>
<evidence type="ECO:0000256" key="3">
    <source>
        <dbReference type="ARBA" id="ARBA00009479"/>
    </source>
</evidence>
<dbReference type="Gene3D" id="2.40.50.140">
    <property type="entry name" value="Nucleic acid-binding proteins"/>
    <property type="match status" value="2"/>
</dbReference>
<dbReference type="GO" id="GO:0043043">
    <property type="term" value="P:peptide biosynthetic process"/>
    <property type="evidence" value="ECO:0007669"/>
    <property type="project" value="InterPro"/>
</dbReference>
<comment type="subcellular location">
    <subcellularLocation>
        <location evidence="1 7">Cytoplasm</location>
    </subcellularLocation>
</comment>
<organism evidence="12">
    <name type="scientific">Caldithrix abyssi</name>
    <dbReference type="NCBI Taxonomy" id="187145"/>
    <lineage>
        <taxon>Bacteria</taxon>
        <taxon>Pseudomonadati</taxon>
        <taxon>Calditrichota</taxon>
        <taxon>Calditrichia</taxon>
        <taxon>Calditrichales</taxon>
        <taxon>Calditrichaceae</taxon>
        <taxon>Caldithrix</taxon>
    </lineage>
</organism>
<proteinExistence type="inferred from homology"/>
<keyword evidence="6 7" id="KW-0648">Protein biosynthesis</keyword>
<evidence type="ECO:0000256" key="2">
    <source>
        <dbReference type="ARBA" id="ARBA00004815"/>
    </source>
</evidence>
<evidence type="ECO:0000259" key="11">
    <source>
        <dbReference type="SMART" id="SM01185"/>
    </source>
</evidence>
<dbReference type="Gene3D" id="2.30.30.30">
    <property type="match status" value="1"/>
</dbReference>
<sequence length="187" mass="21277">MKIKATQIRKGMILIYNGELHVVTAMQHFTPGKGQAGVQTKMKNLKTGNNAENRFRSDENVEKANLETRKMEYLYDDGDNLYFMDHETFEQIPISKELLGDSLYYLLPNAECDVVFFEEKAIGVELPATVDLKIVETQPYLKTATVTSSYKPAKLETGATIQVPQFIEEGQMVRVDTRDGKYLERAK</sequence>
<feature type="domain" description="Elongation factor P C-terminal" evidence="10">
    <location>
        <begin position="130"/>
        <end position="185"/>
    </location>
</feature>
<dbReference type="SUPFAM" id="SSF50249">
    <property type="entry name" value="Nucleic acid-binding proteins"/>
    <property type="match status" value="2"/>
</dbReference>